<dbReference type="InterPro" id="IPR053891">
    <property type="entry name" value="Shisa_N"/>
</dbReference>
<dbReference type="EMBL" id="JANPWB010000007">
    <property type="protein sequence ID" value="KAJ1174127.1"/>
    <property type="molecule type" value="Genomic_DNA"/>
</dbReference>
<evidence type="ECO:0000313" key="9">
    <source>
        <dbReference type="EMBL" id="KAJ1174127.1"/>
    </source>
</evidence>
<evidence type="ECO:0000256" key="7">
    <source>
        <dbReference type="SAM" id="SignalP"/>
    </source>
</evidence>
<evidence type="ECO:0000256" key="3">
    <source>
        <dbReference type="ARBA" id="ARBA00022989"/>
    </source>
</evidence>
<feature type="compositionally biased region" description="Polar residues" evidence="5">
    <location>
        <begin position="322"/>
        <end position="333"/>
    </location>
</feature>
<keyword evidence="4 6" id="KW-0472">Membrane</keyword>
<evidence type="ECO:0000313" key="10">
    <source>
        <dbReference type="Proteomes" id="UP001066276"/>
    </source>
</evidence>
<dbReference type="GO" id="GO:0032281">
    <property type="term" value="C:AMPA glutamate receptor complex"/>
    <property type="evidence" value="ECO:0007669"/>
    <property type="project" value="TreeGrafter"/>
</dbReference>
<keyword evidence="2 6" id="KW-0812">Transmembrane</keyword>
<dbReference type="Proteomes" id="UP001066276">
    <property type="component" value="Chromosome 4_1"/>
</dbReference>
<sequence>MARTYALGICWLLLPSVQVWTRTLNTKRQGLESAPPEAVGSSQEPPVEDGPTNKPVVADRCRGYYDVMGQWDPPFNCNAGAYLYCCGTCGYRFCCQFRHGRLDQTTCSNYDTPNWANTGKPPAPKDDAADDPARDRTNMVVYIICGVVALMVLVGIFTKLGLEKSQRPQGEITMSRTLTELLKQPGNGPSELIPGAHRPSIQVQISEVIPHTSPRNSIDHTPQGNMGLGSPLIAPAVIPHNNRTQMVGSMGAPGQEYGQYATLKTVDGGTDEFYKRFSSMDMSTMGSPSYKTISLHPQDGQDCSSTSSRTGPSTPVQKCKVTKTNTHPVSGSAFQAWEPPPRHEPRRQGYANKRQFSIEKLPALFSQPAHYPTAPRHYCGNSKTEVTV</sequence>
<evidence type="ECO:0000256" key="2">
    <source>
        <dbReference type="ARBA" id="ARBA00022692"/>
    </source>
</evidence>
<dbReference type="GO" id="GO:0048172">
    <property type="term" value="P:regulation of short-term neuronal synaptic plasticity"/>
    <property type="evidence" value="ECO:0007669"/>
    <property type="project" value="TreeGrafter"/>
</dbReference>
<feature type="region of interest" description="Disordered" evidence="5">
    <location>
        <begin position="30"/>
        <end position="53"/>
    </location>
</feature>
<gene>
    <name evidence="9" type="ORF">NDU88_005950</name>
</gene>
<evidence type="ECO:0000256" key="4">
    <source>
        <dbReference type="ARBA" id="ARBA00023136"/>
    </source>
</evidence>
<comment type="caution">
    <text evidence="9">The sequence shown here is derived from an EMBL/GenBank/DDBJ whole genome shotgun (WGS) entry which is preliminary data.</text>
</comment>
<keyword evidence="7" id="KW-0732">Signal</keyword>
<feature type="chain" id="PRO_5043630792" description="Shisa N-terminal domain-containing protein" evidence="7">
    <location>
        <begin position="22"/>
        <end position="388"/>
    </location>
</feature>
<feature type="domain" description="Shisa N-terminal" evidence="8">
    <location>
        <begin position="59"/>
        <end position="109"/>
    </location>
</feature>
<dbReference type="GO" id="GO:0014069">
    <property type="term" value="C:postsynaptic density"/>
    <property type="evidence" value="ECO:0007669"/>
    <property type="project" value="TreeGrafter"/>
</dbReference>
<keyword evidence="3 6" id="KW-1133">Transmembrane helix</keyword>
<evidence type="ECO:0000256" key="6">
    <source>
        <dbReference type="SAM" id="Phobius"/>
    </source>
</evidence>
<feature type="region of interest" description="Disordered" evidence="5">
    <location>
        <begin position="288"/>
        <end position="349"/>
    </location>
</feature>
<feature type="transmembrane region" description="Helical" evidence="6">
    <location>
        <begin position="139"/>
        <end position="157"/>
    </location>
</feature>
<reference evidence="9" key="1">
    <citation type="journal article" date="2022" name="bioRxiv">
        <title>Sequencing and chromosome-scale assembly of the giantPleurodeles waltlgenome.</title>
        <authorList>
            <person name="Brown T."/>
            <person name="Elewa A."/>
            <person name="Iarovenko S."/>
            <person name="Subramanian E."/>
            <person name="Araus A.J."/>
            <person name="Petzold A."/>
            <person name="Susuki M."/>
            <person name="Suzuki K.-i.T."/>
            <person name="Hayashi T."/>
            <person name="Toyoda A."/>
            <person name="Oliveira C."/>
            <person name="Osipova E."/>
            <person name="Leigh N.D."/>
            <person name="Simon A."/>
            <person name="Yun M.H."/>
        </authorList>
    </citation>
    <scope>NUCLEOTIDE SEQUENCE</scope>
    <source>
        <strain evidence="9">20211129_DDA</strain>
        <tissue evidence="9">Liver</tissue>
    </source>
</reference>
<dbReference type="AlphaFoldDB" id="A0AAV7TBX4"/>
<protein>
    <recommendedName>
        <fullName evidence="8">Shisa N-terminal domain-containing protein</fullName>
    </recommendedName>
</protein>
<proteinExistence type="predicted"/>
<evidence type="ECO:0000259" key="8">
    <source>
        <dbReference type="Pfam" id="PF13908"/>
    </source>
</evidence>
<dbReference type="GO" id="GO:0045211">
    <property type="term" value="C:postsynaptic membrane"/>
    <property type="evidence" value="ECO:0007669"/>
    <property type="project" value="TreeGrafter"/>
</dbReference>
<dbReference type="PANTHER" id="PTHR31774:SF14">
    <property type="entry name" value="PROTEIN SHISA-8"/>
    <property type="match status" value="1"/>
</dbReference>
<organism evidence="9 10">
    <name type="scientific">Pleurodeles waltl</name>
    <name type="common">Iberian ribbed newt</name>
    <dbReference type="NCBI Taxonomy" id="8319"/>
    <lineage>
        <taxon>Eukaryota</taxon>
        <taxon>Metazoa</taxon>
        <taxon>Chordata</taxon>
        <taxon>Craniata</taxon>
        <taxon>Vertebrata</taxon>
        <taxon>Euteleostomi</taxon>
        <taxon>Amphibia</taxon>
        <taxon>Batrachia</taxon>
        <taxon>Caudata</taxon>
        <taxon>Salamandroidea</taxon>
        <taxon>Salamandridae</taxon>
        <taxon>Pleurodelinae</taxon>
        <taxon>Pleurodeles</taxon>
    </lineage>
</organism>
<comment type="subcellular location">
    <subcellularLocation>
        <location evidence="1">Membrane</location>
    </subcellularLocation>
</comment>
<dbReference type="Pfam" id="PF13908">
    <property type="entry name" value="Shisa_N"/>
    <property type="match status" value="1"/>
</dbReference>
<feature type="compositionally biased region" description="Low complexity" evidence="5">
    <location>
        <begin position="304"/>
        <end position="315"/>
    </location>
</feature>
<keyword evidence="10" id="KW-1185">Reference proteome</keyword>
<name>A0AAV7TBX4_PLEWA</name>
<dbReference type="PANTHER" id="PTHR31774">
    <property type="entry name" value="PROTEIN SHISA-9-RELATED"/>
    <property type="match status" value="1"/>
</dbReference>
<feature type="signal peptide" evidence="7">
    <location>
        <begin position="1"/>
        <end position="21"/>
    </location>
</feature>
<dbReference type="GO" id="GO:0032591">
    <property type="term" value="C:dendritic spine membrane"/>
    <property type="evidence" value="ECO:0007669"/>
    <property type="project" value="TreeGrafter"/>
</dbReference>
<accession>A0AAV7TBX4</accession>
<evidence type="ECO:0000256" key="1">
    <source>
        <dbReference type="ARBA" id="ARBA00004370"/>
    </source>
</evidence>
<evidence type="ECO:0000256" key="5">
    <source>
        <dbReference type="SAM" id="MobiDB-lite"/>
    </source>
</evidence>
<dbReference type="InterPro" id="IPR026910">
    <property type="entry name" value="Shisa"/>
</dbReference>